<dbReference type="EMBL" id="CP043661">
    <property type="protein sequence ID" value="QNE18383.1"/>
    <property type="molecule type" value="Genomic_DNA"/>
</dbReference>
<reference evidence="1 3" key="2">
    <citation type="journal article" date="2020" name="Microbiol. Resour. Announc.">
        <title>Antarctic desert soil bacteria exhibit high novel natural product potential, evaluated through long-read genome sequencing and comparative genomics.</title>
        <authorList>
            <person name="Benaud N."/>
            <person name="Edwards R.J."/>
            <person name="Amos T.G."/>
            <person name="D'Agostino P.M."/>
            <person name="Gutierrez-Chavez C."/>
            <person name="Montgomery K."/>
            <person name="Nicetic I."/>
            <person name="Ferrari B.C."/>
        </authorList>
    </citation>
    <scope>NUCLEOTIDE SEQUENCE [LARGE SCALE GENOMIC DNA]</scope>
    <source>
        <strain evidence="1 3">SPB151</strain>
    </source>
</reference>
<sequence>MTILAENSVSTGQKPAPYVAAYIRRHVLMTPREMAQAQQGIIAFARARGLEIAEIFVEELETVPDAFARMAEKLHGTGERVVILPGVHHLAGLGTPPLVALQAFTADGVQVLIAGHVE</sequence>
<evidence type="ECO:0000313" key="2">
    <source>
        <dbReference type="EMBL" id="QNE19179.1"/>
    </source>
</evidence>
<dbReference type="KEGG" id="kqi:F1D05_16235"/>
<protein>
    <recommendedName>
        <fullName evidence="4">Recombinase family protein</fullName>
    </recommendedName>
</protein>
<accession>A0A7G6WWL8</accession>
<dbReference type="EMBL" id="CP043661">
    <property type="protein sequence ID" value="QNE19179.1"/>
    <property type="molecule type" value="Genomic_DNA"/>
</dbReference>
<proteinExistence type="predicted"/>
<dbReference type="KEGG" id="kqi:F1D05_11355"/>
<dbReference type="AlphaFoldDB" id="A0A7G6WWL8"/>
<dbReference type="Proteomes" id="UP000515563">
    <property type="component" value="Chromosome"/>
</dbReference>
<keyword evidence="3" id="KW-1185">Reference proteome</keyword>
<evidence type="ECO:0008006" key="4">
    <source>
        <dbReference type="Google" id="ProtNLM"/>
    </source>
</evidence>
<reference evidence="3" key="1">
    <citation type="submission" date="2019-09" db="EMBL/GenBank/DDBJ databases">
        <title>Antimicrobial potential of Antarctic Bacteria.</title>
        <authorList>
            <person name="Benaud N."/>
            <person name="Edwards R.J."/>
            <person name="Ferrari B.C."/>
        </authorList>
    </citation>
    <scope>NUCLEOTIDE SEQUENCE [LARGE SCALE GENOMIC DNA]</scope>
    <source>
        <strain evidence="3">SPB151</strain>
    </source>
</reference>
<evidence type="ECO:0000313" key="1">
    <source>
        <dbReference type="EMBL" id="QNE18383.1"/>
    </source>
</evidence>
<gene>
    <name evidence="1" type="ORF">F1D05_11355</name>
    <name evidence="2" type="ORF">F1D05_16235</name>
</gene>
<name>A0A7G6WWL8_9ACTN</name>
<dbReference type="RefSeq" id="WP_185447478.1">
    <property type="nucleotide sequence ID" value="NZ_CP043661.1"/>
</dbReference>
<organism evidence="1 3">
    <name type="scientific">Kribbella qitaiheensis</name>
    <dbReference type="NCBI Taxonomy" id="1544730"/>
    <lineage>
        <taxon>Bacteria</taxon>
        <taxon>Bacillati</taxon>
        <taxon>Actinomycetota</taxon>
        <taxon>Actinomycetes</taxon>
        <taxon>Propionibacteriales</taxon>
        <taxon>Kribbellaceae</taxon>
        <taxon>Kribbella</taxon>
    </lineage>
</organism>
<evidence type="ECO:0000313" key="3">
    <source>
        <dbReference type="Proteomes" id="UP000515563"/>
    </source>
</evidence>